<dbReference type="PANTHER" id="PTHR11601">
    <property type="entry name" value="CYSTEINE DESULFURYLASE FAMILY MEMBER"/>
    <property type="match status" value="1"/>
</dbReference>
<sequence length="379" mass="40917">MKKPIYFDHQATTPMDPRVLEAMVPYFTTHFGNSSSRNHFFGWEAQEAVEESKEHVAALIDAHPSEIIFTSGATEAVNLAIKGVLSANGAPAHIITCKTEHMAVLDTCAGLEKQGTEVTYLDVDQYGTIDIQELEAAIRPHTAIIVLMYANNETGTLQPISEVGTLARKHGIPFLCDATQAVGKLPLSVQAHAIDLLCFSGHKMYGPKGIGVLYKSSSTQALEPQITGGGQQAGLRSGTLNVPGIVGLARACTLSAELMPQESAYLKMIRDRFESQLTALGGVRINGHPYHRLPHCSNLTIDGVQGEEFALSLGSKLAFSQSAACHAVTSQPSHVLLAMGMAPEDVLRSFRFGFGRFNKEEEINLATDMLIAAIKKFRA</sequence>
<dbReference type="GO" id="GO:0051536">
    <property type="term" value="F:iron-sulfur cluster binding"/>
    <property type="evidence" value="ECO:0007669"/>
    <property type="project" value="UniProtKB-KW"/>
</dbReference>
<comment type="function">
    <text evidence="2">Catalyzes the removal of elemental sulfur atoms from cysteine to produce alanine. Seems to participate in the biosynthesis of the nitrogenase metalloclusters by providing the inorganic sulfur required for the Fe-S core formation.</text>
</comment>
<dbReference type="GO" id="GO:0031071">
    <property type="term" value="F:cysteine desulfurase activity"/>
    <property type="evidence" value="ECO:0007669"/>
    <property type="project" value="UniProtKB-EC"/>
</dbReference>
<dbReference type="InterPro" id="IPR015421">
    <property type="entry name" value="PyrdxlP-dep_Trfase_major"/>
</dbReference>
<dbReference type="PIRSF" id="PIRSF005572">
    <property type="entry name" value="NifS"/>
    <property type="match status" value="1"/>
</dbReference>
<proteinExistence type="inferred from homology"/>
<dbReference type="AlphaFoldDB" id="A0A316AHE7"/>
<evidence type="ECO:0000256" key="2">
    <source>
        <dbReference type="ARBA" id="ARBA00003120"/>
    </source>
</evidence>
<dbReference type="EC" id="2.8.1.7" evidence="4"/>
<evidence type="ECO:0000313" key="14">
    <source>
        <dbReference type="Proteomes" id="UP000245880"/>
    </source>
</evidence>
<reference evidence="13 14" key="1">
    <citation type="submission" date="2018-03" db="EMBL/GenBank/DDBJ databases">
        <title>Genomic Encyclopedia of Archaeal and Bacterial Type Strains, Phase II (KMG-II): from individual species to whole genera.</title>
        <authorList>
            <person name="Goeker M."/>
        </authorList>
    </citation>
    <scope>NUCLEOTIDE SEQUENCE [LARGE SCALE GENOMIC DNA]</scope>
    <source>
        <strain evidence="13 14">DSM 100346</strain>
    </source>
</reference>
<protein>
    <recommendedName>
        <fullName evidence="4">cysteine desulfurase</fullName>
        <ecNumber evidence="4">2.8.1.7</ecNumber>
    </recommendedName>
</protein>
<evidence type="ECO:0000256" key="6">
    <source>
        <dbReference type="ARBA" id="ARBA00022723"/>
    </source>
</evidence>
<evidence type="ECO:0000256" key="10">
    <source>
        <dbReference type="ARBA" id="ARBA00050776"/>
    </source>
</evidence>
<dbReference type="SUPFAM" id="SSF53383">
    <property type="entry name" value="PLP-dependent transferases"/>
    <property type="match status" value="1"/>
</dbReference>
<dbReference type="EMBL" id="QGDT01000008">
    <property type="protein sequence ID" value="PWJ57123.1"/>
    <property type="molecule type" value="Genomic_DNA"/>
</dbReference>
<dbReference type="InterPro" id="IPR000192">
    <property type="entry name" value="Aminotrans_V_dom"/>
</dbReference>
<dbReference type="Gene3D" id="3.90.1150.10">
    <property type="entry name" value="Aspartate Aminotransferase, domain 1"/>
    <property type="match status" value="1"/>
</dbReference>
<comment type="catalytic activity">
    <reaction evidence="10">
        <text>(sulfur carrier)-H + L-cysteine = (sulfur carrier)-SH + L-alanine</text>
        <dbReference type="Rhea" id="RHEA:43892"/>
        <dbReference type="Rhea" id="RHEA-COMP:14737"/>
        <dbReference type="Rhea" id="RHEA-COMP:14739"/>
        <dbReference type="ChEBI" id="CHEBI:29917"/>
        <dbReference type="ChEBI" id="CHEBI:35235"/>
        <dbReference type="ChEBI" id="CHEBI:57972"/>
        <dbReference type="ChEBI" id="CHEBI:64428"/>
        <dbReference type="EC" id="2.8.1.7"/>
    </reaction>
</comment>
<keyword evidence="5" id="KW-0808">Transferase</keyword>
<comment type="caution">
    <text evidence="13">The sequence shown here is derived from an EMBL/GenBank/DDBJ whole genome shotgun (WGS) entry which is preliminary data.</text>
</comment>
<evidence type="ECO:0000256" key="1">
    <source>
        <dbReference type="ARBA" id="ARBA00001933"/>
    </source>
</evidence>
<evidence type="ECO:0000256" key="3">
    <source>
        <dbReference type="ARBA" id="ARBA00006490"/>
    </source>
</evidence>
<keyword evidence="6" id="KW-0479">Metal-binding</keyword>
<dbReference type="InterPro" id="IPR015422">
    <property type="entry name" value="PyrdxlP-dep_Trfase_small"/>
</dbReference>
<dbReference type="PANTHER" id="PTHR11601:SF34">
    <property type="entry name" value="CYSTEINE DESULFURASE"/>
    <property type="match status" value="1"/>
</dbReference>
<organism evidence="13 14">
    <name type="scientific">Dyadobacter jejuensis</name>
    <dbReference type="NCBI Taxonomy" id="1082580"/>
    <lineage>
        <taxon>Bacteria</taxon>
        <taxon>Pseudomonadati</taxon>
        <taxon>Bacteroidota</taxon>
        <taxon>Cytophagia</taxon>
        <taxon>Cytophagales</taxon>
        <taxon>Spirosomataceae</taxon>
        <taxon>Dyadobacter</taxon>
    </lineage>
</organism>
<evidence type="ECO:0000256" key="8">
    <source>
        <dbReference type="ARBA" id="ARBA00023004"/>
    </source>
</evidence>
<name>A0A316AHE7_9BACT</name>
<comment type="similarity">
    <text evidence="3">Belongs to the class-V pyridoxal-phosphate-dependent aminotransferase family. NifS/IscS subfamily.</text>
</comment>
<evidence type="ECO:0000256" key="9">
    <source>
        <dbReference type="ARBA" id="ARBA00023014"/>
    </source>
</evidence>
<evidence type="ECO:0000259" key="12">
    <source>
        <dbReference type="Pfam" id="PF00266"/>
    </source>
</evidence>
<evidence type="ECO:0000256" key="11">
    <source>
        <dbReference type="RuleBase" id="RU004504"/>
    </source>
</evidence>
<comment type="cofactor">
    <cofactor evidence="1 11">
        <name>pyridoxal 5'-phosphate</name>
        <dbReference type="ChEBI" id="CHEBI:597326"/>
    </cofactor>
</comment>
<dbReference type="InterPro" id="IPR020578">
    <property type="entry name" value="Aminotrans_V_PyrdxlP_BS"/>
</dbReference>
<dbReference type="RefSeq" id="WP_109675381.1">
    <property type="nucleotide sequence ID" value="NZ_QGDT01000008.1"/>
</dbReference>
<dbReference type="OrthoDB" id="9804366at2"/>
<dbReference type="Gene3D" id="3.40.640.10">
    <property type="entry name" value="Type I PLP-dependent aspartate aminotransferase-like (Major domain)"/>
    <property type="match status" value="1"/>
</dbReference>
<gene>
    <name evidence="13" type="ORF">CLV98_10843</name>
</gene>
<evidence type="ECO:0000256" key="4">
    <source>
        <dbReference type="ARBA" id="ARBA00012239"/>
    </source>
</evidence>
<evidence type="ECO:0000256" key="5">
    <source>
        <dbReference type="ARBA" id="ARBA00022679"/>
    </source>
</evidence>
<keyword evidence="14" id="KW-1185">Reference proteome</keyword>
<dbReference type="InterPro" id="IPR015424">
    <property type="entry name" value="PyrdxlP-dep_Trfase"/>
</dbReference>
<accession>A0A316AHE7</accession>
<dbReference type="GO" id="GO:0046872">
    <property type="term" value="F:metal ion binding"/>
    <property type="evidence" value="ECO:0007669"/>
    <property type="project" value="UniProtKB-KW"/>
</dbReference>
<feature type="domain" description="Aminotransferase class V" evidence="12">
    <location>
        <begin position="5"/>
        <end position="364"/>
    </location>
</feature>
<evidence type="ECO:0000256" key="7">
    <source>
        <dbReference type="ARBA" id="ARBA00022898"/>
    </source>
</evidence>
<dbReference type="Pfam" id="PF00266">
    <property type="entry name" value="Aminotran_5"/>
    <property type="match status" value="1"/>
</dbReference>
<keyword evidence="8" id="KW-0408">Iron</keyword>
<dbReference type="PROSITE" id="PS00595">
    <property type="entry name" value="AA_TRANSFER_CLASS_5"/>
    <property type="match status" value="1"/>
</dbReference>
<dbReference type="InterPro" id="IPR016454">
    <property type="entry name" value="Cysteine_dSase"/>
</dbReference>
<keyword evidence="9" id="KW-0411">Iron-sulfur</keyword>
<dbReference type="FunFam" id="3.40.640.10:FF:000084">
    <property type="entry name" value="IscS-like cysteine desulfurase"/>
    <property type="match status" value="1"/>
</dbReference>
<keyword evidence="7" id="KW-0663">Pyridoxal phosphate</keyword>
<dbReference type="Proteomes" id="UP000245880">
    <property type="component" value="Unassembled WGS sequence"/>
</dbReference>
<evidence type="ECO:0000313" key="13">
    <source>
        <dbReference type="EMBL" id="PWJ57123.1"/>
    </source>
</evidence>